<dbReference type="Pfam" id="PF17111">
    <property type="entry name" value="PigL_N"/>
    <property type="match status" value="1"/>
</dbReference>
<keyword evidence="5" id="KW-1185">Reference proteome</keyword>
<proteinExistence type="predicted"/>
<keyword evidence="1" id="KW-0175">Coiled coil</keyword>
<feature type="compositionally biased region" description="Basic and acidic residues" evidence="2">
    <location>
        <begin position="943"/>
        <end position="956"/>
    </location>
</feature>
<evidence type="ECO:0000313" key="4">
    <source>
        <dbReference type="EMBL" id="RFU82062.1"/>
    </source>
</evidence>
<accession>A0A395P189</accession>
<protein>
    <recommendedName>
        <fullName evidence="3">Azaphilone pigments biosynthesis cluster protein L N-terminal domain-containing protein</fullName>
    </recommendedName>
</protein>
<name>A0A395P189_TRIAR</name>
<feature type="region of interest" description="Disordered" evidence="2">
    <location>
        <begin position="1181"/>
        <end position="1254"/>
    </location>
</feature>
<feature type="coiled-coil region" evidence="1">
    <location>
        <begin position="149"/>
        <end position="180"/>
    </location>
</feature>
<dbReference type="EMBL" id="PXOA01000010">
    <property type="protein sequence ID" value="RFU82062.1"/>
    <property type="molecule type" value="Genomic_DNA"/>
</dbReference>
<organism evidence="4 5">
    <name type="scientific">Trichoderma arundinaceum</name>
    <dbReference type="NCBI Taxonomy" id="490622"/>
    <lineage>
        <taxon>Eukaryota</taxon>
        <taxon>Fungi</taxon>
        <taxon>Dikarya</taxon>
        <taxon>Ascomycota</taxon>
        <taxon>Pezizomycotina</taxon>
        <taxon>Sordariomycetes</taxon>
        <taxon>Hypocreomycetidae</taxon>
        <taxon>Hypocreales</taxon>
        <taxon>Hypocreaceae</taxon>
        <taxon>Trichoderma</taxon>
    </lineage>
</organism>
<evidence type="ECO:0000313" key="5">
    <source>
        <dbReference type="Proteomes" id="UP000266272"/>
    </source>
</evidence>
<feature type="compositionally biased region" description="Polar residues" evidence="2">
    <location>
        <begin position="926"/>
        <end position="935"/>
    </location>
</feature>
<dbReference type="Proteomes" id="UP000266272">
    <property type="component" value="Unassembled WGS sequence"/>
</dbReference>
<evidence type="ECO:0000256" key="2">
    <source>
        <dbReference type="SAM" id="MobiDB-lite"/>
    </source>
</evidence>
<feature type="region of interest" description="Disordered" evidence="2">
    <location>
        <begin position="926"/>
        <end position="1018"/>
    </location>
</feature>
<evidence type="ECO:0000259" key="3">
    <source>
        <dbReference type="Pfam" id="PF17111"/>
    </source>
</evidence>
<feature type="region of interest" description="Disordered" evidence="2">
    <location>
        <begin position="836"/>
        <end position="881"/>
    </location>
</feature>
<dbReference type="InterPro" id="IPR031348">
    <property type="entry name" value="PigL_N"/>
</dbReference>
<reference evidence="4 5" key="1">
    <citation type="journal article" date="2018" name="PLoS Pathog.">
        <title>Evolution of structural diversity of trichothecenes, a family of toxins produced by plant pathogenic and entomopathogenic fungi.</title>
        <authorList>
            <person name="Proctor R.H."/>
            <person name="McCormick S.P."/>
            <person name="Kim H.S."/>
            <person name="Cardoza R.E."/>
            <person name="Stanley A.M."/>
            <person name="Lindo L."/>
            <person name="Kelly A."/>
            <person name="Brown D.W."/>
            <person name="Lee T."/>
            <person name="Vaughan M.M."/>
            <person name="Alexander N.J."/>
            <person name="Busman M."/>
            <person name="Gutierrez S."/>
        </authorList>
    </citation>
    <scope>NUCLEOTIDE SEQUENCE [LARGE SCALE GENOMIC DNA]</scope>
    <source>
        <strain evidence="4 5">IBT 40837</strain>
    </source>
</reference>
<feature type="compositionally biased region" description="Low complexity" evidence="2">
    <location>
        <begin position="1184"/>
        <end position="1193"/>
    </location>
</feature>
<feature type="domain" description="Azaphilone pigments biosynthesis cluster protein L N-terminal" evidence="3">
    <location>
        <begin position="2"/>
        <end position="210"/>
    </location>
</feature>
<feature type="compositionally biased region" description="Basic and acidic residues" evidence="2">
    <location>
        <begin position="1229"/>
        <end position="1247"/>
    </location>
</feature>
<feature type="region of interest" description="Disordered" evidence="2">
    <location>
        <begin position="1055"/>
        <end position="1093"/>
    </location>
</feature>
<gene>
    <name evidence="4" type="ORF">TARUN_142</name>
</gene>
<comment type="caution">
    <text evidence="4">The sequence shown here is derived from an EMBL/GenBank/DDBJ whole genome shotgun (WGS) entry which is preliminary data.</text>
</comment>
<feature type="compositionally biased region" description="Polar residues" evidence="2">
    <location>
        <begin position="852"/>
        <end position="863"/>
    </location>
</feature>
<dbReference type="STRING" id="490622.A0A395P189"/>
<evidence type="ECO:0000256" key="1">
    <source>
        <dbReference type="SAM" id="Coils"/>
    </source>
</evidence>
<sequence>MAEAIGVASGLLALGQFAFQSSVALYQTISSYQSHQQRVRELAEEASALSGVLGSLVETVKATTDLDLSSLEMPLRQCGKACQVFEQQIQKCSSRSTGARASVRDWARLRYMGEDMDGFRRLLAGYKMTITVALTDANLRRSAITSENIEGYNELLNTAKEELEDRLERIDERLDTLIGKSVAGSTPDTSELIQIKEEKLSTEKSLAICAQLSMHISQAQLATNPAPSAGGKIDKSSIPDRITQEGLEECKHSLSRMAAKLRDHEKLLFNRLTEKMKASTASPEEAADIARLRDEWESTFKSIDILSAAGSYFEKETSVIENHATGDAMQVMVATDEKTLHGTNRGLGWRSRQIGGRMDNETVRQISRDMVTFTIRNIHDEELPRRPTPTTPGDKDTSGRYSEFHESYLNEIPRSLSTTSDDFISEDNAQNLPGLIEGIENDGRRAEEVEEAGLSQMVALPADNEQSLVNSYLTESNSAWKAEKSYDKKIGTTNLQSIYSVKYSISEMGRGKVTLFCPQGPIKDDDDLELIQTRWLHVKRSAMSIKVLEVGYTHKLIMDCPLLNGDLRRVAILLLEAVERNFLRESENGAYMEPGSILRYVGTRHMLHDSRNFVVTDPVIFAAFPYVELSPSKQTRSSNDRDEFYPRTLLQNLYGFDVVTSRDKHQVIHKMSASSQTNNTLYANQLWYLLIGPDILITMSDQSADDLLGDSIEKRSDYFRQPLRIEIVEGNGHQHSMSISSKTPWVDFFRHVMLTVHGNLINIMHYELVDQANEVLTAERWVEIVKSTKPPLFKFYLVERRTAGSRSSSLSSRRSSRSGINRLLMMDYAFRNTRQASKSSLLRRQKDGYEGDSSSSERTTGSKKPSAMRGSGLQGDKRPSIDVQWHRPPVVFNSLQPRQQTESNLEANALHKGFQNSYEVISLNNNETSSTNDEASTAVCAPKDSDEHEAGVKGPHEEEEASLSNLAELSQHQRASPDEADEADRTDKNTPPTDHPLSYDHSLKHREKSPEKYSGGITLVQERKEVTACEGNLSSSANKQKEGTLTQAVQRALPPEEAKGYAEESSSDRIANGRPSRSPETKNKPKTTTTTYRKVEIEDQPEQSDHEYLNNGADTYTTRVHSRITKVNFDDTSTPEQDWPEDRHGTYSPVYSIKEVAPDERYILHDSSNFQKDVSSERSRYRSRSWSLSNSTDDSFHIRGRSRTRRPVTGQSKQSWTKDSDSFNVHPFSHPEVRFDSHGHHTGDKQNVESSPYGSSNATKVEILPVQVIIPFFCWKQSNGMGTFASQDTTEQILIKLLDQIDELISDDPINKYYSKVPELTMDDVLTRQPAFDDYVPEGDSSTIRDATAKLYSVEQVLWEESQKGFGSKHTYTIRNFSSQFKKTGLFRKKPTLGKIHYLDCEDCKTEKAYSECERPYDDPCYVWLRRIQHNEYPIRRPRDILQGNMEDFIDELSDISNYVTELHNMTARDLSTNEAVSTPLLSVNVTHTFQQIVKLFVFRSKQLSLINRRQSLADGSLPENIREIQRISQKIEELLSQEVDTHERIIDLLESAKKDIFLSGIGSHTEMLQAETVRAQFLALAFMSGIQKPLLQPPYLARSFVKDTLLQLYKDYTSRLHFQANRRPRKRVFLDIHGLEEELQALDKLSSGLENFEQSYNMAMNIYVN</sequence>
<dbReference type="OrthoDB" id="5430750at2759"/>